<dbReference type="NCBIfam" id="TIGR03696">
    <property type="entry name" value="Rhs_assc_core"/>
    <property type="match status" value="1"/>
</dbReference>
<proteinExistence type="predicted"/>
<dbReference type="Proteomes" id="UP000184069">
    <property type="component" value="Unassembled WGS sequence"/>
</dbReference>
<dbReference type="STRING" id="1423959.SAMN05444407_110154"/>
<dbReference type="RefSeq" id="WP_185116632.1">
    <property type="nucleotide sequence ID" value="NZ_FRBM01000010.1"/>
</dbReference>
<organism evidence="1 2">
    <name type="scientific">Chryseobacterium contaminans</name>
    <dbReference type="NCBI Taxonomy" id="1423959"/>
    <lineage>
        <taxon>Bacteria</taxon>
        <taxon>Pseudomonadati</taxon>
        <taxon>Bacteroidota</taxon>
        <taxon>Flavobacteriia</taxon>
        <taxon>Flavobacteriales</taxon>
        <taxon>Weeksellaceae</taxon>
        <taxon>Chryseobacterium group</taxon>
        <taxon>Chryseobacterium</taxon>
    </lineage>
</organism>
<dbReference type="PANTHER" id="PTHR32305:SF15">
    <property type="entry name" value="PROTEIN RHSA-RELATED"/>
    <property type="match status" value="1"/>
</dbReference>
<dbReference type="InterPro" id="IPR022385">
    <property type="entry name" value="Rhs_assc_core"/>
</dbReference>
<evidence type="ECO:0000313" key="2">
    <source>
        <dbReference type="Proteomes" id="UP000184069"/>
    </source>
</evidence>
<sequence>DSTGALKVTDTNNYYPFGLSHISGMLSLSNFGGLYSYKYNGKELQETGMYDYGARFYMPDIGRWGVVDPLAETSRRWNPYNYAYNNPMRYVDPDGRQGTDWVHNRQTNSVYWNPNATSQSTAGANETYLGKSGTYTTESGSTTALNSDGSYTNNSLLGGLGIINNLDPLIQAGDSASAMSVAAFGSSNDGSYIRETPDNPYANPSSQLAYNGLIGMQIAASGIAVEAALGAVGITGGLSLSTTGSVAGDGLGSLGVQVTNPTSSGFAGVVNNSRALWGTTQQQMASHLGEGWTSGSYGSNGMGWKLTNGDKSVFYNQSSSAHGGAEYWGFSSAELGKTKIINPSTYLPRVGDKATIIPR</sequence>
<dbReference type="EMBL" id="FRBM01000010">
    <property type="protein sequence ID" value="SHM19159.1"/>
    <property type="molecule type" value="Genomic_DNA"/>
</dbReference>
<name>A0A1M7GTG9_9FLAO</name>
<protein>
    <submittedName>
        <fullName evidence="1">RHS repeat-associated core domain-containing protein</fullName>
    </submittedName>
</protein>
<dbReference type="PANTHER" id="PTHR32305">
    <property type="match status" value="1"/>
</dbReference>
<accession>A0A1M7GTG9</accession>
<dbReference type="AlphaFoldDB" id="A0A1M7GTG9"/>
<reference evidence="1 2" key="1">
    <citation type="submission" date="2016-11" db="EMBL/GenBank/DDBJ databases">
        <authorList>
            <person name="Jaros S."/>
            <person name="Januszkiewicz K."/>
            <person name="Wedrychowicz H."/>
        </authorList>
    </citation>
    <scope>NUCLEOTIDE SEQUENCE [LARGE SCALE GENOMIC DNA]</scope>
    <source>
        <strain evidence="1 2">DSM 27621</strain>
    </source>
</reference>
<gene>
    <name evidence="1" type="ORF">SAMN05444407_110154</name>
</gene>
<evidence type="ECO:0000313" key="1">
    <source>
        <dbReference type="EMBL" id="SHM19159.1"/>
    </source>
</evidence>
<feature type="non-terminal residue" evidence="1">
    <location>
        <position position="1"/>
    </location>
</feature>
<dbReference type="InterPro" id="IPR050708">
    <property type="entry name" value="T6SS_VgrG/RHS"/>
</dbReference>
<dbReference type="Gene3D" id="2.180.10.10">
    <property type="entry name" value="RHS repeat-associated core"/>
    <property type="match status" value="1"/>
</dbReference>